<evidence type="ECO:0000256" key="4">
    <source>
        <dbReference type="ARBA" id="ARBA00023004"/>
    </source>
</evidence>
<dbReference type="SFLD" id="SFLDG01384">
    <property type="entry name" value="thioether_bond_formation_requi"/>
    <property type="match status" value="1"/>
</dbReference>
<dbReference type="PANTHER" id="PTHR43273">
    <property type="entry name" value="ANAEROBIC SULFATASE-MATURATING ENZYME HOMOLOG ASLB-RELATED"/>
    <property type="match status" value="1"/>
</dbReference>
<dbReference type="Pfam" id="PF04055">
    <property type="entry name" value="Radical_SAM"/>
    <property type="match status" value="1"/>
</dbReference>
<dbReference type="InterPro" id="IPR013785">
    <property type="entry name" value="Aldolase_TIM"/>
</dbReference>
<dbReference type="SUPFAM" id="SSF102114">
    <property type="entry name" value="Radical SAM enzymes"/>
    <property type="match status" value="1"/>
</dbReference>
<keyword evidence="3" id="KW-0479">Metal-binding</keyword>
<dbReference type="InterPro" id="IPR058240">
    <property type="entry name" value="rSAM_sf"/>
</dbReference>
<dbReference type="SFLD" id="SFLDG01386">
    <property type="entry name" value="main_SPASM_domain-containing"/>
    <property type="match status" value="1"/>
</dbReference>
<dbReference type="PROSITE" id="PS51918">
    <property type="entry name" value="RADICAL_SAM"/>
    <property type="match status" value="1"/>
</dbReference>
<dbReference type="CDD" id="cd01335">
    <property type="entry name" value="Radical_SAM"/>
    <property type="match status" value="1"/>
</dbReference>
<evidence type="ECO:0000256" key="1">
    <source>
        <dbReference type="ARBA" id="ARBA00001966"/>
    </source>
</evidence>
<dbReference type="Gene3D" id="3.20.20.70">
    <property type="entry name" value="Aldolase class I"/>
    <property type="match status" value="1"/>
</dbReference>
<dbReference type="AlphaFoldDB" id="A0A450VH17"/>
<evidence type="ECO:0000313" key="9">
    <source>
        <dbReference type="EMBL" id="VFK04113.1"/>
    </source>
</evidence>
<dbReference type="EMBL" id="CAADFG010000164">
    <property type="protein sequence ID" value="VFJ99494.1"/>
    <property type="molecule type" value="Genomic_DNA"/>
</dbReference>
<dbReference type="GO" id="GO:0051536">
    <property type="term" value="F:iron-sulfur cluster binding"/>
    <property type="evidence" value="ECO:0007669"/>
    <property type="project" value="UniProtKB-KW"/>
</dbReference>
<keyword evidence="4" id="KW-0408">Iron</keyword>
<dbReference type="InterPro" id="IPR006638">
    <property type="entry name" value="Elp3/MiaA/NifB-like_rSAM"/>
</dbReference>
<organism evidence="9">
    <name type="scientific">Candidatus Kentrum eta</name>
    <dbReference type="NCBI Taxonomy" id="2126337"/>
    <lineage>
        <taxon>Bacteria</taxon>
        <taxon>Pseudomonadati</taxon>
        <taxon>Pseudomonadota</taxon>
        <taxon>Gammaproteobacteria</taxon>
        <taxon>Candidatus Kentrum</taxon>
    </lineage>
</organism>
<dbReference type="InterPro" id="IPR007197">
    <property type="entry name" value="rSAM"/>
</dbReference>
<evidence type="ECO:0000259" key="6">
    <source>
        <dbReference type="PROSITE" id="PS51918"/>
    </source>
</evidence>
<dbReference type="SFLD" id="SFLDG01067">
    <property type="entry name" value="SPASM/twitch_domain_containing"/>
    <property type="match status" value="1"/>
</dbReference>
<evidence type="ECO:0000256" key="3">
    <source>
        <dbReference type="ARBA" id="ARBA00022723"/>
    </source>
</evidence>
<keyword evidence="5" id="KW-0411">Iron-sulfur</keyword>
<reference evidence="9" key="1">
    <citation type="submission" date="2019-02" db="EMBL/GenBank/DDBJ databases">
        <authorList>
            <person name="Gruber-Vodicka R. H."/>
            <person name="Seah K. B. B."/>
        </authorList>
    </citation>
    <scope>NUCLEOTIDE SEQUENCE</scope>
    <source>
        <strain evidence="9">BECK_SA2B12</strain>
        <strain evidence="7">BECK_SA2B15</strain>
        <strain evidence="8">BECK_SA2B20</strain>
    </source>
</reference>
<evidence type="ECO:0000313" key="7">
    <source>
        <dbReference type="EMBL" id="VFJ99494.1"/>
    </source>
</evidence>
<dbReference type="InterPro" id="IPR023885">
    <property type="entry name" value="4Fe4S-binding_SPASM_dom"/>
</dbReference>
<name>A0A450VH17_9GAMM</name>
<feature type="domain" description="Radical SAM core" evidence="6">
    <location>
        <begin position="1"/>
        <end position="235"/>
    </location>
</feature>
<gene>
    <name evidence="7" type="ORF">BECKH772A_GA0070896_101644</name>
    <name evidence="8" type="ORF">BECKH772B_GA0070898_101684</name>
    <name evidence="9" type="ORF">BECKH772C_GA0070978_101624</name>
</gene>
<keyword evidence="2" id="KW-0949">S-adenosyl-L-methionine</keyword>
<protein>
    <recommendedName>
        <fullName evidence="6">Radical SAM core domain-containing protein</fullName>
    </recommendedName>
</protein>
<sequence length="360" mass="40382">MVLHLTDYCNLKCKYCFIEGSISNNYKRGNMTAEVIRSSVEFFSRITIGRKFPKIPSIVFYGGEPLINWGVMKKGLQHISYLEKHGLIAPVDKILITNATLLNDDIARDLKKHRVMVSVSIDGPKELHDINRVTSKKGSFDKVMDGLEALRSAGITPTVSCVIGKSSILHEKDILYFLVEELGIKALGFNHVSIVPNLAAYDPEYESSFARSVLNAQDIIQSNYPNVYERRMSHKINNFIDRIIAKADCTGCGEQISISVDGDVGVCQGYMGNRKTFNNTVFDKGFDPNIDKLFVEWSNRSPLNMKECLDCIALSTCGGGCPRNADFLSGSIWNLDKPFCHFAQEAQTYMIWKKYDAISK</sequence>
<comment type="cofactor">
    <cofactor evidence="1">
        <name>[4Fe-4S] cluster</name>
        <dbReference type="ChEBI" id="CHEBI:49883"/>
    </cofactor>
</comment>
<evidence type="ECO:0000256" key="2">
    <source>
        <dbReference type="ARBA" id="ARBA00022691"/>
    </source>
</evidence>
<proteinExistence type="predicted"/>
<evidence type="ECO:0000256" key="5">
    <source>
        <dbReference type="ARBA" id="ARBA00023014"/>
    </source>
</evidence>
<accession>A0A450VH17</accession>
<dbReference type="GO" id="GO:0016491">
    <property type="term" value="F:oxidoreductase activity"/>
    <property type="evidence" value="ECO:0007669"/>
    <property type="project" value="InterPro"/>
</dbReference>
<dbReference type="GO" id="GO:0046872">
    <property type="term" value="F:metal ion binding"/>
    <property type="evidence" value="ECO:0007669"/>
    <property type="project" value="UniProtKB-KW"/>
</dbReference>
<dbReference type="EMBL" id="CAADFJ010000162">
    <property type="protein sequence ID" value="VFK04113.1"/>
    <property type="molecule type" value="Genomic_DNA"/>
</dbReference>
<dbReference type="NCBIfam" id="TIGR04085">
    <property type="entry name" value="rSAM_more_4Fe4S"/>
    <property type="match status" value="1"/>
</dbReference>
<dbReference type="PANTHER" id="PTHR43273:SF8">
    <property type="entry name" value="RADICAL SAM DOMAIN PROTEIN"/>
    <property type="match status" value="1"/>
</dbReference>
<dbReference type="SMART" id="SM00729">
    <property type="entry name" value="Elp3"/>
    <property type="match status" value="1"/>
</dbReference>
<dbReference type="EMBL" id="CAADFI010000168">
    <property type="protein sequence ID" value="VFJ99775.1"/>
    <property type="molecule type" value="Genomic_DNA"/>
</dbReference>
<dbReference type="SFLD" id="SFLDS00029">
    <property type="entry name" value="Radical_SAM"/>
    <property type="match status" value="1"/>
</dbReference>
<evidence type="ECO:0000313" key="8">
    <source>
        <dbReference type="EMBL" id="VFJ99775.1"/>
    </source>
</evidence>
<dbReference type="InterPro" id="IPR023867">
    <property type="entry name" value="Sulphatase_maturase_rSAM"/>
</dbReference>